<name>A0AA94L2S4_DESDE</name>
<organism evidence="2 3">
    <name type="scientific">Desulfovibrio desulfuricans</name>
    <dbReference type="NCBI Taxonomy" id="876"/>
    <lineage>
        <taxon>Bacteria</taxon>
        <taxon>Pseudomonadati</taxon>
        <taxon>Thermodesulfobacteriota</taxon>
        <taxon>Desulfovibrionia</taxon>
        <taxon>Desulfovibrionales</taxon>
        <taxon>Desulfovibrionaceae</taxon>
        <taxon>Desulfovibrio</taxon>
    </lineage>
</organism>
<dbReference type="PANTHER" id="PTHR40453">
    <property type="entry name" value="PROTEIN YOEF"/>
    <property type="match status" value="1"/>
</dbReference>
<dbReference type="Gene3D" id="3.40.50.300">
    <property type="entry name" value="P-loop containing nucleotide triphosphate hydrolases"/>
    <property type="match status" value="1"/>
</dbReference>
<reference evidence="3" key="1">
    <citation type="submission" date="2016-11" db="EMBL/GenBank/DDBJ databases">
        <authorList>
            <person name="Jaros S."/>
            <person name="Januszkiewicz K."/>
            <person name="Wedrychowicz H."/>
        </authorList>
    </citation>
    <scope>NUCLEOTIDE SEQUENCE [LARGE SCALE GENOMIC DNA]</scope>
    <source>
        <strain evidence="3">DSM 7057</strain>
    </source>
</reference>
<proteinExistence type="inferred from homology"/>
<accession>A0AA94L2S4</accession>
<dbReference type="InterPro" id="IPR012381">
    <property type="entry name" value="EutP_PduV"/>
</dbReference>
<gene>
    <name evidence="2" type="ORF">SAMN02910291_02024</name>
</gene>
<protein>
    <submittedName>
        <fullName evidence="2">Ethanolamine utilization protein EutP</fullName>
    </submittedName>
</protein>
<dbReference type="Proteomes" id="UP000182680">
    <property type="component" value="Unassembled WGS sequence"/>
</dbReference>
<dbReference type="RefSeq" id="WP_072312136.1">
    <property type="nucleotide sequence ID" value="NZ_FPIW01000039.1"/>
</dbReference>
<sequence>MRRIMIMGERGAGRRSLARALGQAPVFMPQPLAVEYAGRFIIPPPEFLENRRFYRALITTAADCDSLLFIQDAARRTSAFPPGLARIFNRHVIGIITKTDLPDASLDRAARFLHNAGLQKTYALSVVSGEGMDTLRHNEPALFA</sequence>
<dbReference type="EMBL" id="FPIW01000039">
    <property type="protein sequence ID" value="SFW59634.1"/>
    <property type="molecule type" value="Genomic_DNA"/>
</dbReference>
<keyword evidence="1" id="KW-0547">Nucleotide-binding</keyword>
<dbReference type="InterPro" id="IPR027417">
    <property type="entry name" value="P-loop_NTPase"/>
</dbReference>
<dbReference type="PANTHER" id="PTHR40453:SF1">
    <property type="entry name" value="PROTEIN YOEF"/>
    <property type="match status" value="1"/>
</dbReference>
<dbReference type="PIRSF" id="PIRSF036409">
    <property type="entry name" value="EutP_PduV"/>
    <property type="match status" value="1"/>
</dbReference>
<dbReference type="Pfam" id="PF10662">
    <property type="entry name" value="PduV-EutP"/>
    <property type="match status" value="1"/>
</dbReference>
<dbReference type="SUPFAM" id="SSF52540">
    <property type="entry name" value="P-loop containing nucleoside triphosphate hydrolases"/>
    <property type="match status" value="1"/>
</dbReference>
<dbReference type="GO" id="GO:0006576">
    <property type="term" value="P:biogenic amine metabolic process"/>
    <property type="evidence" value="ECO:0007669"/>
    <property type="project" value="InterPro"/>
</dbReference>
<dbReference type="AlphaFoldDB" id="A0AA94L2S4"/>
<evidence type="ECO:0000256" key="1">
    <source>
        <dbReference type="PIRNR" id="PIRNR036409"/>
    </source>
</evidence>
<comment type="similarity">
    <text evidence="1">Belongs to the EutP/PduV family.</text>
</comment>
<evidence type="ECO:0000313" key="3">
    <source>
        <dbReference type="Proteomes" id="UP000182680"/>
    </source>
</evidence>
<evidence type="ECO:0000313" key="2">
    <source>
        <dbReference type="EMBL" id="SFW59634.1"/>
    </source>
</evidence>
<dbReference type="GO" id="GO:0005524">
    <property type="term" value="F:ATP binding"/>
    <property type="evidence" value="ECO:0007669"/>
    <property type="project" value="UniProtKB-UniRule"/>
</dbReference>
<comment type="caution">
    <text evidence="2">The sequence shown here is derived from an EMBL/GenBank/DDBJ whole genome shotgun (WGS) entry which is preliminary data.</text>
</comment>